<evidence type="ECO:0000256" key="10">
    <source>
        <dbReference type="ARBA" id="ARBA00023163"/>
    </source>
</evidence>
<feature type="binding site" evidence="11">
    <location>
        <position position="113"/>
    </location>
    <ligand>
        <name>S-adenosyl-L-methionine</name>
        <dbReference type="ChEBI" id="CHEBI:59789"/>
    </ligand>
</feature>
<keyword evidence="7" id="KW-0809">Transit peptide</keyword>
<dbReference type="GO" id="GO:0003723">
    <property type="term" value="F:RNA binding"/>
    <property type="evidence" value="ECO:0007669"/>
    <property type="project" value="UniProtKB-UniRule"/>
</dbReference>
<dbReference type="GO" id="GO:0006391">
    <property type="term" value="P:transcription initiation at mitochondrial promoter"/>
    <property type="evidence" value="ECO:0007669"/>
    <property type="project" value="TreeGrafter"/>
</dbReference>
<protein>
    <recommendedName>
        <fullName evidence="12">rRNA adenine N(6)-methyltransferase</fullName>
        <ecNumber evidence="12">2.1.1.-</ecNumber>
    </recommendedName>
</protein>
<keyword evidence="6 11" id="KW-0694">RNA-binding</keyword>
<evidence type="ECO:0000256" key="4">
    <source>
        <dbReference type="ARBA" id="ARBA00022679"/>
    </source>
</evidence>
<feature type="binding site" evidence="11">
    <location>
        <position position="139"/>
    </location>
    <ligand>
        <name>S-adenosyl-L-methionine</name>
        <dbReference type="ChEBI" id="CHEBI:59789"/>
    </ligand>
</feature>
<keyword evidence="2 12" id="KW-0698">rRNA processing</keyword>
<dbReference type="InterPro" id="IPR020598">
    <property type="entry name" value="rRNA_Ade_methylase_Trfase_N"/>
</dbReference>
<feature type="compositionally biased region" description="Basic and acidic residues" evidence="13">
    <location>
        <begin position="61"/>
        <end position="71"/>
    </location>
</feature>
<evidence type="ECO:0000256" key="7">
    <source>
        <dbReference type="ARBA" id="ARBA00022946"/>
    </source>
</evidence>
<feature type="region of interest" description="Disordered" evidence="13">
    <location>
        <begin position="419"/>
        <end position="450"/>
    </location>
</feature>
<evidence type="ECO:0000256" key="2">
    <source>
        <dbReference type="ARBA" id="ARBA00022552"/>
    </source>
</evidence>
<dbReference type="PANTHER" id="PTHR11727">
    <property type="entry name" value="DIMETHYLADENOSINE TRANSFERASE"/>
    <property type="match status" value="1"/>
</dbReference>
<comment type="caution">
    <text evidence="15">The sequence shown here is derived from an EMBL/GenBank/DDBJ whole genome shotgun (WGS) entry which is preliminary data.</text>
</comment>
<feature type="domain" description="Ribosomal RNA adenine methylase transferase N-terminal" evidence="14">
    <location>
        <begin position="118"/>
        <end position="312"/>
    </location>
</feature>
<comment type="caution">
    <text evidence="11">Lacks conserved residue(s) required for the propagation of feature annotation.</text>
</comment>
<feature type="compositionally biased region" description="Basic and acidic residues" evidence="13">
    <location>
        <begin position="426"/>
        <end position="450"/>
    </location>
</feature>
<reference evidence="15 16" key="1">
    <citation type="submission" date="2019-07" db="EMBL/GenBank/DDBJ databases">
        <title>Draft genome assembly of a fouling barnacle, Amphibalanus amphitrite (Darwin, 1854): The first reference genome for Thecostraca.</title>
        <authorList>
            <person name="Kim W."/>
        </authorList>
    </citation>
    <scope>NUCLEOTIDE SEQUENCE [LARGE SCALE GENOMIC DNA]</scope>
    <source>
        <strain evidence="15">SNU_AA5</strain>
        <tissue evidence="15">Soma without cirri and trophi</tissue>
    </source>
</reference>
<evidence type="ECO:0000256" key="11">
    <source>
        <dbReference type="PROSITE-ProRule" id="PRU01026"/>
    </source>
</evidence>
<dbReference type="SUPFAM" id="SSF53335">
    <property type="entry name" value="S-adenosyl-L-methionine-dependent methyltransferases"/>
    <property type="match status" value="1"/>
</dbReference>
<keyword evidence="5 11" id="KW-0949">S-adenosyl-L-methionine</keyword>
<keyword evidence="10" id="KW-0804">Transcription</keyword>
<dbReference type="PANTHER" id="PTHR11727:SF13">
    <property type="entry name" value="DIMETHYLADENOSINE TRANSFERASE 2, MITOCHONDRIAL"/>
    <property type="match status" value="1"/>
</dbReference>
<evidence type="ECO:0000256" key="6">
    <source>
        <dbReference type="ARBA" id="ARBA00022884"/>
    </source>
</evidence>
<evidence type="ECO:0000256" key="9">
    <source>
        <dbReference type="ARBA" id="ARBA00023128"/>
    </source>
</evidence>
<keyword evidence="9" id="KW-0496">Mitochondrion</keyword>
<evidence type="ECO:0000313" key="16">
    <source>
        <dbReference type="Proteomes" id="UP000440578"/>
    </source>
</evidence>
<dbReference type="GO" id="GO:0034246">
    <property type="term" value="F:mitochondrial transcription factor activity"/>
    <property type="evidence" value="ECO:0007669"/>
    <property type="project" value="TreeGrafter"/>
</dbReference>
<keyword evidence="3 11" id="KW-0489">Methyltransferase</keyword>
<name>A0A6A4VPQ6_AMPAM</name>
<dbReference type="EMBL" id="VIIS01001548">
    <property type="protein sequence ID" value="KAF0296586.1"/>
    <property type="molecule type" value="Genomic_DNA"/>
</dbReference>
<dbReference type="Proteomes" id="UP000440578">
    <property type="component" value="Unassembled WGS sequence"/>
</dbReference>
<evidence type="ECO:0000256" key="8">
    <source>
        <dbReference type="ARBA" id="ARBA00023015"/>
    </source>
</evidence>
<evidence type="ECO:0000313" key="15">
    <source>
        <dbReference type="EMBL" id="KAF0296586.1"/>
    </source>
</evidence>
<keyword evidence="16" id="KW-1185">Reference proteome</keyword>
<feature type="region of interest" description="Disordered" evidence="13">
    <location>
        <begin position="30"/>
        <end position="71"/>
    </location>
</feature>
<dbReference type="OrthoDB" id="9895503at2759"/>
<evidence type="ECO:0000256" key="1">
    <source>
        <dbReference type="ARBA" id="ARBA00004173"/>
    </source>
</evidence>
<dbReference type="InterPro" id="IPR001737">
    <property type="entry name" value="KsgA/Erm"/>
</dbReference>
<evidence type="ECO:0000259" key="14">
    <source>
        <dbReference type="SMART" id="SM00650"/>
    </source>
</evidence>
<dbReference type="Pfam" id="PF00398">
    <property type="entry name" value="RrnaAD"/>
    <property type="match status" value="1"/>
</dbReference>
<dbReference type="InterPro" id="IPR029063">
    <property type="entry name" value="SAM-dependent_MTases_sf"/>
</dbReference>
<evidence type="ECO:0000256" key="13">
    <source>
        <dbReference type="SAM" id="MobiDB-lite"/>
    </source>
</evidence>
<dbReference type="EC" id="2.1.1.-" evidence="12"/>
<dbReference type="GO" id="GO:0000179">
    <property type="term" value="F:rRNA (adenine-N6,N6-)-dimethyltransferase activity"/>
    <property type="evidence" value="ECO:0007669"/>
    <property type="project" value="UniProtKB-UniRule"/>
</dbReference>
<dbReference type="GO" id="GO:0005759">
    <property type="term" value="C:mitochondrial matrix"/>
    <property type="evidence" value="ECO:0007669"/>
    <property type="project" value="TreeGrafter"/>
</dbReference>
<dbReference type="Gene3D" id="3.40.50.150">
    <property type="entry name" value="Vaccinia Virus protein VP39"/>
    <property type="match status" value="1"/>
</dbReference>
<feature type="binding site" evidence="11">
    <location>
        <position position="161"/>
    </location>
    <ligand>
        <name>S-adenosyl-L-methionine</name>
        <dbReference type="ChEBI" id="CHEBI:59789"/>
    </ligand>
</feature>
<evidence type="ECO:0000256" key="5">
    <source>
        <dbReference type="ARBA" id="ARBA00022691"/>
    </source>
</evidence>
<dbReference type="PROSITE" id="PS51689">
    <property type="entry name" value="SAM_RNA_A_N6_MT"/>
    <property type="match status" value="1"/>
</dbReference>
<sequence length="450" mass="51233">MHHLFRLIRLPRETSYCVALTFRRLCSTQDNVEPKKPKQAQKGTAKSKQHQPLEGEGDVINEPKKLKGEGKKKTQAELLAEHVAQEPAAVQKLLQQFDAQLNKSKPNPETFYIINESIADSVVRHLSGHSLDIPHLELGPGPGVLTRRLLEAGVRRIVGFETTSAFQHCVRMLSEQTDGAVRLTPLNLMHLSKFYGASAHGDDSRVLKVVDGLEHRDWTDEPCMRLVGVAHRSVFFQFLVRTVISRELLFQFGRPELLVYVPEAEYARLTAGPTMAGRVYRPYSIISRMLFDLEELDRVPAKHFYPWVKPRRKVEASGSDMVLIRYAPKADPGVPEAELHNLDFFVRHCAVSRTRRIIQQMEEWVPGCGPRLIALGHGVFAPFRELQPQQVLEVFLEFTKWPEYPACSFHAAVQQNVLGGEPELADSEHQLAEDDQHEEPPEHFEPQQYR</sequence>
<evidence type="ECO:0000256" key="3">
    <source>
        <dbReference type="ARBA" id="ARBA00022603"/>
    </source>
</evidence>
<proteinExistence type="inferred from homology"/>
<keyword evidence="8" id="KW-0805">Transcription regulation</keyword>
<dbReference type="SMART" id="SM00650">
    <property type="entry name" value="rADc"/>
    <property type="match status" value="1"/>
</dbReference>
<comment type="subcellular location">
    <subcellularLocation>
        <location evidence="1">Mitochondrion</location>
    </subcellularLocation>
</comment>
<keyword evidence="4 11" id="KW-0808">Transferase</keyword>
<comment type="similarity">
    <text evidence="11 12">Belongs to the class I-like SAM-binding methyltransferase superfamily. rRNA adenine N(6)-methyltransferase family.</text>
</comment>
<evidence type="ECO:0000256" key="12">
    <source>
        <dbReference type="RuleBase" id="RU362106"/>
    </source>
</evidence>
<gene>
    <name evidence="15" type="primary">mtTFB2</name>
    <name evidence="15" type="ORF">FJT64_005953</name>
</gene>
<organism evidence="15 16">
    <name type="scientific">Amphibalanus amphitrite</name>
    <name type="common">Striped barnacle</name>
    <name type="synonym">Balanus amphitrite</name>
    <dbReference type="NCBI Taxonomy" id="1232801"/>
    <lineage>
        <taxon>Eukaryota</taxon>
        <taxon>Metazoa</taxon>
        <taxon>Ecdysozoa</taxon>
        <taxon>Arthropoda</taxon>
        <taxon>Crustacea</taxon>
        <taxon>Multicrustacea</taxon>
        <taxon>Cirripedia</taxon>
        <taxon>Thoracica</taxon>
        <taxon>Thoracicalcarea</taxon>
        <taxon>Balanomorpha</taxon>
        <taxon>Balanoidea</taxon>
        <taxon>Balanidae</taxon>
        <taxon>Amphibalaninae</taxon>
        <taxon>Amphibalanus</taxon>
    </lineage>
</organism>
<dbReference type="AlphaFoldDB" id="A0A6A4VPQ6"/>
<accession>A0A6A4VPQ6</accession>